<dbReference type="GO" id="GO:0005634">
    <property type="term" value="C:nucleus"/>
    <property type="evidence" value="ECO:0007669"/>
    <property type="project" value="UniProtKB-SubCell"/>
</dbReference>
<sequence>MASKRKTRGREVGMALPPGLGGEGLGAQFEGEAGPGEAGTTTGGAVGAAADTGAAVDLGVHSGRRQPTTAELIKATDAEFIRRTWEEQYERVGKKLLSPPPAIENILFTPVKTSVLKAHGVKFYVHDDKEGGSDTHYFLCLAEDGECLRRGNAPIIRIQDSSTARATRHLKITHGVIPNKTRSAEAKRAVVDARTEIMTDCVKSAPKRTLQHLVALLANRGSWSYSTFKLQEWRVLCRLFGVERELATQMDVVQIMTEQYAYIRNSIRDRIAAARVQAQGLPFLSVSLDLSSNPMQRRRLVSVRVSFVGENNDVESYNLAIRSYKPCRQVTKHARVLYQFLDGVLKHFGVSGDMVLTAVARGGPELLQQLFVKEMIGARFELCLSHILQMAVRDALNEIRELLNRMGDTIAYVSKLSHETLFFNIQRELFKTEPARLIRFADQNWLALEPVLRRFVDLGPAIEEFYKRIKEKSPMRVNEMDAVHEVLSILQPFYEVQEMSQDTGLVCLDTVACLQSAIIALKNRNHVRMVPRAIPNGEGAIAEMFQDRPVAELTESAARASVKLLSQLDTSYFDRFHAARALQDHDRSRILRFVHENRQNGDAVYDVKAQELKFSFVFETLFFLHPKTKSLELIEAIVMRHFANISSTELGDLVAPNDAASHHQRMLRQYIINTVEDMCIRVAEIAAGGGPPPSMPPPPPPPLDAQQARGVSSIPADEDLEGGHHGDQDLDGSVEADAWEASGDVGFANGPPPVAGVPARPAKRARQSAGTDYLDVLFAAVGRSRTDAPEAPPEAPAEAPRAQAHREISRYVSMEVTEEMQTLQGSELLRWWAGKSRQFPLLSTVALCMLGTIPSCAVNDAPRQNRSRLSTANVDLSTAVALNKDILPEELHTIPVLGRKQASDLRNDLEVTFNFPELEGEGIDDEVLPPSHASAAAGATLDLGEDSEMADL</sequence>
<evidence type="ECO:0000256" key="3">
    <source>
        <dbReference type="ARBA" id="ARBA00022771"/>
    </source>
</evidence>
<organism evidence="7 8">
    <name type="scientific">Hondaea fermentalgiana</name>
    <dbReference type="NCBI Taxonomy" id="2315210"/>
    <lineage>
        <taxon>Eukaryota</taxon>
        <taxon>Sar</taxon>
        <taxon>Stramenopiles</taxon>
        <taxon>Bigyra</taxon>
        <taxon>Labyrinthulomycetes</taxon>
        <taxon>Thraustochytrida</taxon>
        <taxon>Thraustochytriidae</taxon>
        <taxon>Hondaea</taxon>
    </lineage>
</organism>
<name>A0A2R5GT12_9STRA</name>
<keyword evidence="8" id="KW-1185">Reference proteome</keyword>
<protein>
    <submittedName>
        <fullName evidence="7">Uncharacterized protein</fullName>
    </submittedName>
</protein>
<evidence type="ECO:0000256" key="2">
    <source>
        <dbReference type="ARBA" id="ARBA00022723"/>
    </source>
</evidence>
<evidence type="ECO:0000256" key="4">
    <source>
        <dbReference type="ARBA" id="ARBA00022833"/>
    </source>
</evidence>
<dbReference type="PANTHER" id="PTHR46481:SF10">
    <property type="entry name" value="ZINC FINGER BED DOMAIN-CONTAINING PROTEIN 39"/>
    <property type="match status" value="1"/>
</dbReference>
<dbReference type="GO" id="GO:0008270">
    <property type="term" value="F:zinc ion binding"/>
    <property type="evidence" value="ECO:0007669"/>
    <property type="project" value="UniProtKB-KW"/>
</dbReference>
<evidence type="ECO:0000313" key="8">
    <source>
        <dbReference type="Proteomes" id="UP000241890"/>
    </source>
</evidence>
<dbReference type="Proteomes" id="UP000241890">
    <property type="component" value="Unassembled WGS sequence"/>
</dbReference>
<dbReference type="InParanoid" id="A0A2R5GT12"/>
<feature type="region of interest" description="Disordered" evidence="6">
    <location>
        <begin position="921"/>
        <end position="952"/>
    </location>
</feature>
<dbReference type="SUPFAM" id="SSF53098">
    <property type="entry name" value="Ribonuclease H-like"/>
    <property type="match status" value="1"/>
</dbReference>
<accession>A0A2R5GT12</accession>
<comment type="caution">
    <text evidence="7">The sequence shown here is derived from an EMBL/GenBank/DDBJ whole genome shotgun (WGS) entry which is preliminary data.</text>
</comment>
<evidence type="ECO:0000256" key="1">
    <source>
        <dbReference type="ARBA" id="ARBA00004123"/>
    </source>
</evidence>
<reference evidence="7 8" key="1">
    <citation type="submission" date="2017-12" db="EMBL/GenBank/DDBJ databases">
        <title>Sequencing, de novo assembly and annotation of complete genome of a new Thraustochytrid species, strain FCC1311.</title>
        <authorList>
            <person name="Sedici K."/>
            <person name="Godart F."/>
            <person name="Aiese Cigliano R."/>
            <person name="Sanseverino W."/>
            <person name="Barakat M."/>
            <person name="Ortet P."/>
            <person name="Marechal E."/>
            <person name="Cagnac O."/>
            <person name="Amato A."/>
        </authorList>
    </citation>
    <scope>NUCLEOTIDE SEQUENCE [LARGE SCALE GENOMIC DNA]</scope>
</reference>
<dbReference type="InterPro" id="IPR012337">
    <property type="entry name" value="RNaseH-like_sf"/>
</dbReference>
<keyword evidence="2" id="KW-0479">Metal-binding</keyword>
<feature type="region of interest" description="Disordered" evidence="6">
    <location>
        <begin position="686"/>
        <end position="731"/>
    </location>
</feature>
<dbReference type="EMBL" id="BEYU01000099">
    <property type="protein sequence ID" value="GBG31521.1"/>
    <property type="molecule type" value="Genomic_DNA"/>
</dbReference>
<dbReference type="AlphaFoldDB" id="A0A2R5GT12"/>
<keyword evidence="5" id="KW-0539">Nucleus</keyword>
<feature type="compositionally biased region" description="Pro residues" evidence="6">
    <location>
        <begin position="690"/>
        <end position="703"/>
    </location>
</feature>
<comment type="subcellular location">
    <subcellularLocation>
        <location evidence="1">Nucleus</location>
    </subcellularLocation>
</comment>
<evidence type="ECO:0000256" key="5">
    <source>
        <dbReference type="ARBA" id="ARBA00023242"/>
    </source>
</evidence>
<keyword evidence="3" id="KW-0863">Zinc-finger</keyword>
<gene>
    <name evidence="7" type="ORF">FCC1311_077452</name>
</gene>
<feature type="region of interest" description="Disordered" evidence="6">
    <location>
        <begin position="1"/>
        <end position="47"/>
    </location>
</feature>
<feature type="region of interest" description="Disordered" evidence="6">
    <location>
        <begin position="785"/>
        <end position="804"/>
    </location>
</feature>
<proteinExistence type="predicted"/>
<evidence type="ECO:0000313" key="7">
    <source>
        <dbReference type="EMBL" id="GBG31521.1"/>
    </source>
</evidence>
<dbReference type="PANTHER" id="PTHR46481">
    <property type="entry name" value="ZINC FINGER BED DOMAIN-CONTAINING PROTEIN 4"/>
    <property type="match status" value="1"/>
</dbReference>
<feature type="compositionally biased region" description="Gly residues" evidence="6">
    <location>
        <begin position="33"/>
        <end position="46"/>
    </location>
</feature>
<dbReference type="InterPro" id="IPR052035">
    <property type="entry name" value="ZnF_BED_domain_contain"/>
</dbReference>
<feature type="compositionally biased region" description="Acidic residues" evidence="6">
    <location>
        <begin position="943"/>
        <end position="952"/>
    </location>
</feature>
<evidence type="ECO:0000256" key="6">
    <source>
        <dbReference type="SAM" id="MobiDB-lite"/>
    </source>
</evidence>
<keyword evidence="4" id="KW-0862">Zinc</keyword>